<dbReference type="InterPro" id="IPR042100">
    <property type="entry name" value="Bug_dom1"/>
</dbReference>
<keyword evidence="2" id="KW-0732">Signal</keyword>
<dbReference type="SUPFAM" id="SSF53850">
    <property type="entry name" value="Periplasmic binding protein-like II"/>
    <property type="match status" value="1"/>
</dbReference>
<dbReference type="PANTHER" id="PTHR42928:SF5">
    <property type="entry name" value="BLR1237 PROTEIN"/>
    <property type="match status" value="1"/>
</dbReference>
<reference evidence="3 4" key="1">
    <citation type="submission" date="2016-10" db="EMBL/GenBank/DDBJ databases">
        <authorList>
            <person name="de Groot N.N."/>
        </authorList>
    </citation>
    <scope>NUCLEOTIDE SEQUENCE [LARGE SCALE GENOMIC DNA]</scope>
    <source>
        <strain evidence="3 4">CPCC 100156</strain>
    </source>
</reference>
<feature type="signal peptide" evidence="2">
    <location>
        <begin position="1"/>
        <end position="25"/>
    </location>
</feature>
<accession>A0A1G7AE03</accession>
<dbReference type="AlphaFoldDB" id="A0A1G7AE03"/>
<protein>
    <submittedName>
        <fullName evidence="3">Tripartite-type tricarboxylate transporter, receptor component TctC</fullName>
    </submittedName>
</protein>
<dbReference type="PANTHER" id="PTHR42928">
    <property type="entry name" value="TRICARBOXYLATE-BINDING PROTEIN"/>
    <property type="match status" value="1"/>
</dbReference>
<keyword evidence="3" id="KW-0675">Receptor</keyword>
<sequence length="335" mass="34848">MHRRCLLQRIPAAIALAGLPPAALAQGGAWVPDRPITMITGYGPGGSTDIAARLLADRMATALGPGARILVDNKPGAAGTVATEWLKRQAPDGYTIMVTETGAAAAAPVTLIGGTRYDPVADFTHLGVISTPPGVLVVTPGFGGAGAREVLAAMREAPANRLTYASSGFGGVLHLRAEMLMQALGTRAVHVPYRSGAQMVQAIMTGEAQFGIAALASATPLMREGKLRGVAMVGSRRFPTFPDIPTLGELGLSGFENSGFFLLIGPAGIPPREAEALNRALVAVLHDPAIRDKLVFAGHDPVQGPNGLEEARGFMVGELAEMRRMVERTGIQAQP</sequence>
<organism evidence="3 4">
    <name type="scientific">Belnapia rosea</name>
    <dbReference type="NCBI Taxonomy" id="938405"/>
    <lineage>
        <taxon>Bacteria</taxon>
        <taxon>Pseudomonadati</taxon>
        <taxon>Pseudomonadota</taxon>
        <taxon>Alphaproteobacteria</taxon>
        <taxon>Acetobacterales</taxon>
        <taxon>Roseomonadaceae</taxon>
        <taxon>Belnapia</taxon>
    </lineage>
</organism>
<dbReference type="Gene3D" id="3.40.190.150">
    <property type="entry name" value="Bordetella uptake gene, domain 1"/>
    <property type="match status" value="1"/>
</dbReference>
<evidence type="ECO:0000256" key="1">
    <source>
        <dbReference type="ARBA" id="ARBA00006987"/>
    </source>
</evidence>
<evidence type="ECO:0000256" key="2">
    <source>
        <dbReference type="SAM" id="SignalP"/>
    </source>
</evidence>
<keyword evidence="4" id="KW-1185">Reference proteome</keyword>
<dbReference type="Gene3D" id="3.40.190.10">
    <property type="entry name" value="Periplasmic binding protein-like II"/>
    <property type="match status" value="1"/>
</dbReference>
<evidence type="ECO:0000313" key="4">
    <source>
        <dbReference type="Proteomes" id="UP000198925"/>
    </source>
</evidence>
<comment type="similarity">
    <text evidence="1">Belongs to the UPF0065 (bug) family.</text>
</comment>
<dbReference type="EMBL" id="FMZX01000019">
    <property type="protein sequence ID" value="SDE13029.1"/>
    <property type="molecule type" value="Genomic_DNA"/>
</dbReference>
<evidence type="ECO:0000313" key="3">
    <source>
        <dbReference type="EMBL" id="SDE13029.1"/>
    </source>
</evidence>
<dbReference type="CDD" id="cd07012">
    <property type="entry name" value="PBP2_Bug_TTT"/>
    <property type="match status" value="1"/>
</dbReference>
<gene>
    <name evidence="3" type="ORF">SAMN04487779_101962</name>
</gene>
<dbReference type="STRING" id="938405.SAMN02927895_03550"/>
<dbReference type="PIRSF" id="PIRSF017082">
    <property type="entry name" value="YflP"/>
    <property type="match status" value="1"/>
</dbReference>
<proteinExistence type="inferred from homology"/>
<name>A0A1G7AE03_9PROT</name>
<dbReference type="Proteomes" id="UP000198925">
    <property type="component" value="Unassembled WGS sequence"/>
</dbReference>
<dbReference type="InterPro" id="IPR005064">
    <property type="entry name" value="BUG"/>
</dbReference>
<dbReference type="RefSeq" id="WP_090664704.1">
    <property type="nucleotide sequence ID" value="NZ_FMZX01000019.1"/>
</dbReference>
<feature type="chain" id="PRO_5011511922" evidence="2">
    <location>
        <begin position="26"/>
        <end position="335"/>
    </location>
</feature>
<dbReference type="Pfam" id="PF03401">
    <property type="entry name" value="TctC"/>
    <property type="match status" value="1"/>
</dbReference>